<protein>
    <submittedName>
        <fullName evidence="2">Uncharacterized protein</fullName>
    </submittedName>
</protein>
<dbReference type="EMBL" id="FNXT01000240">
    <property type="protein sequence ID" value="SZX62565.1"/>
    <property type="molecule type" value="Genomic_DNA"/>
</dbReference>
<reference evidence="2 3" key="1">
    <citation type="submission" date="2016-10" db="EMBL/GenBank/DDBJ databases">
        <authorList>
            <person name="Cai Z."/>
        </authorList>
    </citation>
    <scope>NUCLEOTIDE SEQUENCE [LARGE SCALE GENOMIC DNA]</scope>
</reference>
<organism evidence="2 3">
    <name type="scientific">Tetradesmus obliquus</name>
    <name type="common">Green alga</name>
    <name type="synonym">Acutodesmus obliquus</name>
    <dbReference type="NCBI Taxonomy" id="3088"/>
    <lineage>
        <taxon>Eukaryota</taxon>
        <taxon>Viridiplantae</taxon>
        <taxon>Chlorophyta</taxon>
        <taxon>core chlorophytes</taxon>
        <taxon>Chlorophyceae</taxon>
        <taxon>CS clade</taxon>
        <taxon>Sphaeropleales</taxon>
        <taxon>Scenedesmaceae</taxon>
        <taxon>Tetradesmus</taxon>
    </lineage>
</organism>
<evidence type="ECO:0000313" key="2">
    <source>
        <dbReference type="EMBL" id="SZX62565.1"/>
    </source>
</evidence>
<gene>
    <name evidence="2" type="ORF">BQ4739_LOCUS3141</name>
</gene>
<feature type="compositionally biased region" description="Low complexity" evidence="1">
    <location>
        <begin position="47"/>
        <end position="73"/>
    </location>
</feature>
<sequence>MAQPLLESVYRQAQAVVLLDELKRHGSPAALVLDVPKLCLSGPATAQQQQQQQQRKGQQAGSSSVAAAAAAGAAGSGQDG</sequence>
<feature type="region of interest" description="Disordered" evidence="1">
    <location>
        <begin position="43"/>
        <end position="80"/>
    </location>
</feature>
<accession>A0A383VAG0</accession>
<dbReference type="AlphaFoldDB" id="A0A383VAG0"/>
<proteinExistence type="predicted"/>
<evidence type="ECO:0000256" key="1">
    <source>
        <dbReference type="SAM" id="MobiDB-lite"/>
    </source>
</evidence>
<dbReference type="Proteomes" id="UP000256970">
    <property type="component" value="Unassembled WGS sequence"/>
</dbReference>
<evidence type="ECO:0000313" key="3">
    <source>
        <dbReference type="Proteomes" id="UP000256970"/>
    </source>
</evidence>
<name>A0A383VAG0_TETOB</name>
<keyword evidence="3" id="KW-1185">Reference proteome</keyword>